<reference evidence="1" key="1">
    <citation type="journal article" date="2015" name="PeerJ">
        <title>First genomic representation of candidate bacterial phylum KSB3 points to enhanced environmental sensing as a trigger of wastewater bulking.</title>
        <authorList>
            <person name="Sekiguchi Y."/>
            <person name="Ohashi A."/>
            <person name="Parks D.H."/>
            <person name="Yamauchi T."/>
            <person name="Tyson G.W."/>
            <person name="Hugenholtz P."/>
        </authorList>
    </citation>
    <scope>NUCLEOTIDE SEQUENCE [LARGE SCALE GENOMIC DNA]</scope>
</reference>
<sequence>MMLSAEELLAGSELTFEVEIPGDVLQPGKNDWEENPSRRTVRLRPLTIHDLQLIDRAAKESDNLVAALMVHRALVEPDMTVADIMNMHVGLMQFLLHQVNQVSGIEATSDLLSMTMEAPLAKAAFILAREFGWTPQQVNELTLGQVLLHLQMLKEKS</sequence>
<evidence type="ECO:0000313" key="1">
    <source>
        <dbReference type="EMBL" id="GAK58612.1"/>
    </source>
</evidence>
<name>A0A081C207_VECG1</name>
<evidence type="ECO:0000313" key="2">
    <source>
        <dbReference type="Proteomes" id="UP000030661"/>
    </source>
</evidence>
<organism evidence="1">
    <name type="scientific">Vecturithrix granuli</name>
    <dbReference type="NCBI Taxonomy" id="1499967"/>
    <lineage>
        <taxon>Bacteria</taxon>
        <taxon>Candidatus Moduliflexota</taxon>
        <taxon>Candidatus Vecturitrichia</taxon>
        <taxon>Candidatus Vecturitrichales</taxon>
        <taxon>Candidatus Vecturitrichaceae</taxon>
        <taxon>Candidatus Vecturithrix</taxon>
    </lineage>
</organism>
<dbReference type="HOGENOM" id="CLU_1481306_0_0_0"/>
<dbReference type="AlphaFoldDB" id="A0A081C207"/>
<dbReference type="STRING" id="1499967.U27_05586"/>
<accession>A0A081C207</accession>
<gene>
    <name evidence="1" type="ORF">U27_05586</name>
</gene>
<protein>
    <submittedName>
        <fullName evidence="1">Uncharacterized protein</fullName>
    </submittedName>
</protein>
<dbReference type="EMBL" id="DF820468">
    <property type="protein sequence ID" value="GAK58612.1"/>
    <property type="molecule type" value="Genomic_DNA"/>
</dbReference>
<keyword evidence="2" id="KW-1185">Reference proteome</keyword>
<dbReference type="Proteomes" id="UP000030661">
    <property type="component" value="Unassembled WGS sequence"/>
</dbReference>
<proteinExistence type="predicted"/>
<dbReference type="eggNOG" id="ENOG5032UIR">
    <property type="taxonomic scope" value="Bacteria"/>
</dbReference>